<evidence type="ECO:0000259" key="16">
    <source>
        <dbReference type="Pfam" id="PF00768"/>
    </source>
</evidence>
<dbReference type="SUPFAM" id="SSF69189">
    <property type="entry name" value="Penicillin-binding protein associated domain"/>
    <property type="match status" value="1"/>
</dbReference>
<evidence type="ECO:0000256" key="13">
    <source>
        <dbReference type="RuleBase" id="RU004016"/>
    </source>
</evidence>
<evidence type="ECO:0000313" key="18">
    <source>
        <dbReference type="EMBL" id="MEQ3353781.1"/>
    </source>
</evidence>
<dbReference type="Proteomes" id="UP001481872">
    <property type="component" value="Unassembled WGS sequence"/>
</dbReference>
<gene>
    <name evidence="18" type="ORF">AAA081_05620</name>
</gene>
<keyword evidence="6" id="KW-0645">Protease</keyword>
<comment type="caution">
    <text evidence="18">The sequence shown here is derived from an EMBL/GenBank/DDBJ whole genome shotgun (WGS) entry which is preliminary data.</text>
</comment>
<comment type="catalytic activity">
    <reaction evidence="12">
        <text>Preferential cleavage: (Ac)2-L-Lys-D-Ala-|-D-Ala. Also transpeptidation of peptidyl-alanyl moieties that are N-acyl substituents of D-alanine.</text>
        <dbReference type="EC" id="3.4.16.4"/>
    </reaction>
</comment>
<dbReference type="PANTHER" id="PTHR21581:SF11">
    <property type="entry name" value="D-ALANYL-D-ALANINE CARBOXYPEPTIDASE DACA"/>
    <property type="match status" value="1"/>
</dbReference>
<name>A0ABV1J6F3_9FIRM</name>
<evidence type="ECO:0000256" key="6">
    <source>
        <dbReference type="ARBA" id="ARBA00022670"/>
    </source>
</evidence>
<dbReference type="InterPro" id="IPR037167">
    <property type="entry name" value="Peptidase_S11_C_sf"/>
</dbReference>
<evidence type="ECO:0000256" key="1">
    <source>
        <dbReference type="ARBA" id="ARBA00003217"/>
    </source>
</evidence>
<dbReference type="PRINTS" id="PR00725">
    <property type="entry name" value="DADACBPTASE1"/>
</dbReference>
<dbReference type="Gene3D" id="2.60.410.10">
    <property type="entry name" value="D-Ala-D-Ala carboxypeptidase, C-terminal domain"/>
    <property type="match status" value="1"/>
</dbReference>
<evidence type="ECO:0000256" key="7">
    <source>
        <dbReference type="ARBA" id="ARBA00022729"/>
    </source>
</evidence>
<proteinExistence type="inferred from homology"/>
<feature type="signal peptide" evidence="15">
    <location>
        <begin position="1"/>
        <end position="27"/>
    </location>
</feature>
<dbReference type="InterPro" id="IPR018044">
    <property type="entry name" value="Peptidase_S11"/>
</dbReference>
<keyword evidence="19" id="KW-1185">Reference proteome</keyword>
<dbReference type="InterPro" id="IPR001967">
    <property type="entry name" value="Peptidase_S11_N"/>
</dbReference>
<comment type="similarity">
    <text evidence="3 13">Belongs to the peptidase S11 family.</text>
</comment>
<dbReference type="InterPro" id="IPR012907">
    <property type="entry name" value="Peptidase_S11_C"/>
</dbReference>
<dbReference type="EC" id="3.4.16.4" evidence="4"/>
<dbReference type="Pfam" id="PF00768">
    <property type="entry name" value="Peptidase_S11"/>
    <property type="match status" value="1"/>
</dbReference>
<evidence type="ECO:0000256" key="9">
    <source>
        <dbReference type="ARBA" id="ARBA00022960"/>
    </source>
</evidence>
<dbReference type="RefSeq" id="WP_349054033.1">
    <property type="nucleotide sequence ID" value="NZ_JBBNPS010000013.1"/>
</dbReference>
<evidence type="ECO:0000256" key="15">
    <source>
        <dbReference type="SAM" id="SignalP"/>
    </source>
</evidence>
<evidence type="ECO:0000256" key="10">
    <source>
        <dbReference type="ARBA" id="ARBA00022984"/>
    </source>
</evidence>
<keyword evidence="5 18" id="KW-0121">Carboxypeptidase</keyword>
<feature type="region of interest" description="Disordered" evidence="14">
    <location>
        <begin position="25"/>
        <end position="55"/>
    </location>
</feature>
<feature type="domain" description="Peptidase S11 D-alanyl-D-alanine carboxypeptidase A N-terminal" evidence="16">
    <location>
        <begin position="70"/>
        <end position="289"/>
    </location>
</feature>
<evidence type="ECO:0000256" key="2">
    <source>
        <dbReference type="ARBA" id="ARBA00004752"/>
    </source>
</evidence>
<dbReference type="Gene3D" id="3.40.710.10">
    <property type="entry name" value="DD-peptidase/beta-lactamase superfamily"/>
    <property type="match status" value="1"/>
</dbReference>
<keyword evidence="7 15" id="KW-0732">Signal</keyword>
<keyword evidence="10" id="KW-0573">Peptidoglycan synthesis</keyword>
<comment type="function">
    <text evidence="1">Removes C-terminal D-alanyl residues from sugar-peptide cell wall precursors.</text>
</comment>
<dbReference type="EMBL" id="JBBNPS010000013">
    <property type="protein sequence ID" value="MEQ3353781.1"/>
    <property type="molecule type" value="Genomic_DNA"/>
</dbReference>
<dbReference type="InterPro" id="IPR015956">
    <property type="entry name" value="Peniciliin-bd_prot_C_sf"/>
</dbReference>
<keyword evidence="11" id="KW-0961">Cell wall biogenesis/degradation</keyword>
<dbReference type="SUPFAM" id="SSF56601">
    <property type="entry name" value="beta-lactamase/transpeptidase-like"/>
    <property type="match status" value="1"/>
</dbReference>
<accession>A0ABV1J6F3</accession>
<dbReference type="GO" id="GO:0004180">
    <property type="term" value="F:carboxypeptidase activity"/>
    <property type="evidence" value="ECO:0007669"/>
    <property type="project" value="UniProtKB-KW"/>
</dbReference>
<comment type="pathway">
    <text evidence="2">Cell wall biogenesis; peptidoglycan biosynthesis.</text>
</comment>
<evidence type="ECO:0000256" key="5">
    <source>
        <dbReference type="ARBA" id="ARBA00022645"/>
    </source>
</evidence>
<reference evidence="18 19" key="1">
    <citation type="submission" date="2024-04" db="EMBL/GenBank/DDBJ databases">
        <title>Human intestinal bacterial collection.</title>
        <authorList>
            <person name="Pauvert C."/>
            <person name="Hitch T.C.A."/>
            <person name="Clavel T."/>
        </authorList>
    </citation>
    <scope>NUCLEOTIDE SEQUENCE [LARGE SCALE GENOMIC DNA]</scope>
    <source>
        <strain evidence="18 19">CLA-SR-H026</strain>
    </source>
</reference>
<feature type="chain" id="PRO_5045610627" description="serine-type D-Ala-D-Ala carboxypeptidase" evidence="15">
    <location>
        <begin position="28"/>
        <end position="436"/>
    </location>
</feature>
<dbReference type="Pfam" id="PF07943">
    <property type="entry name" value="PBP5_C"/>
    <property type="match status" value="1"/>
</dbReference>
<evidence type="ECO:0000259" key="17">
    <source>
        <dbReference type="Pfam" id="PF07943"/>
    </source>
</evidence>
<evidence type="ECO:0000256" key="11">
    <source>
        <dbReference type="ARBA" id="ARBA00023316"/>
    </source>
</evidence>
<evidence type="ECO:0000313" key="19">
    <source>
        <dbReference type="Proteomes" id="UP001481872"/>
    </source>
</evidence>
<evidence type="ECO:0000256" key="4">
    <source>
        <dbReference type="ARBA" id="ARBA00012448"/>
    </source>
</evidence>
<evidence type="ECO:0000256" key="14">
    <source>
        <dbReference type="SAM" id="MobiDB-lite"/>
    </source>
</evidence>
<evidence type="ECO:0000256" key="3">
    <source>
        <dbReference type="ARBA" id="ARBA00007164"/>
    </source>
</evidence>
<organism evidence="18 19">
    <name type="scientific">Aedoeadaptatus acetigenes</name>
    <dbReference type="NCBI Taxonomy" id="2981723"/>
    <lineage>
        <taxon>Bacteria</taxon>
        <taxon>Bacillati</taxon>
        <taxon>Bacillota</taxon>
        <taxon>Tissierellia</taxon>
        <taxon>Tissierellales</taxon>
        <taxon>Peptoniphilaceae</taxon>
        <taxon>Aedoeadaptatus</taxon>
    </lineage>
</organism>
<sequence>MKRLKRILPALLCLCLLLGAAPAPAPAENPPQKPADKVAEPRDQKEKIRTGQGVQPMTATEKKEFDAAMAKPDEVLLKSYIIGDYETGAIYKEFNADTPVGLASTTKLMTIYCVMDAVDKGEIGMKDPVTIDHAAAAMHGSVYKTKEGEVYTVEELIHAGMIVSGNDAMIALADRIAGNEQAFVARMNAKAKEMGFSHMHFINVHGLTDYAANDYNKATAREMFELSRSLLKRYPMVLDATRRAKIDEPGREYRSYATNPLLGILPGIDGLKTGYTGAAGRCLIATGERPAEGPYLSTRFIGVYMGAENDMDRYAASLRLSKEAMSRRNKVLADKTNELDFLTLKSASPRKSPVYVNENVVRTVKDGAEVTMEMEYKTIVAPYSKKEPVGEVRFVSEGEEIARAKVYVKEDIKKPNPVLSFRDIMADVFRAMEKAA</sequence>
<keyword evidence="8 18" id="KW-0378">Hydrolase</keyword>
<feature type="domain" description="Peptidase S11 D-Ala-D-Ala carboxypeptidase A C-terminal" evidence="17">
    <location>
        <begin position="353"/>
        <end position="414"/>
    </location>
</feature>
<evidence type="ECO:0000256" key="12">
    <source>
        <dbReference type="ARBA" id="ARBA00034000"/>
    </source>
</evidence>
<feature type="compositionally biased region" description="Basic and acidic residues" evidence="14">
    <location>
        <begin position="34"/>
        <end position="49"/>
    </location>
</feature>
<protein>
    <recommendedName>
        <fullName evidence="4">serine-type D-Ala-D-Ala carboxypeptidase</fullName>
        <ecNumber evidence="4">3.4.16.4</ecNumber>
    </recommendedName>
</protein>
<evidence type="ECO:0000256" key="8">
    <source>
        <dbReference type="ARBA" id="ARBA00022801"/>
    </source>
</evidence>
<dbReference type="PANTHER" id="PTHR21581">
    <property type="entry name" value="D-ALANYL-D-ALANINE CARBOXYPEPTIDASE"/>
    <property type="match status" value="1"/>
</dbReference>
<keyword evidence="9" id="KW-0133">Cell shape</keyword>
<dbReference type="InterPro" id="IPR012338">
    <property type="entry name" value="Beta-lactam/transpept-like"/>
</dbReference>